<accession>A0A9P9KLD0</accession>
<evidence type="ECO:0000313" key="2">
    <source>
        <dbReference type="EMBL" id="KAH7266278.1"/>
    </source>
</evidence>
<organism evidence="2 3">
    <name type="scientific">Fusarium solani</name>
    <name type="common">Filamentous fungus</name>
    <dbReference type="NCBI Taxonomy" id="169388"/>
    <lineage>
        <taxon>Eukaryota</taxon>
        <taxon>Fungi</taxon>
        <taxon>Dikarya</taxon>
        <taxon>Ascomycota</taxon>
        <taxon>Pezizomycotina</taxon>
        <taxon>Sordariomycetes</taxon>
        <taxon>Hypocreomycetidae</taxon>
        <taxon>Hypocreales</taxon>
        <taxon>Nectriaceae</taxon>
        <taxon>Fusarium</taxon>
        <taxon>Fusarium solani species complex</taxon>
    </lineage>
</organism>
<evidence type="ECO:0000313" key="3">
    <source>
        <dbReference type="Proteomes" id="UP000736672"/>
    </source>
</evidence>
<dbReference type="Proteomes" id="UP000736672">
    <property type="component" value="Unassembled WGS sequence"/>
</dbReference>
<name>A0A9P9KLD0_FUSSL</name>
<reference evidence="2" key="1">
    <citation type="journal article" date="2021" name="Nat. Commun.">
        <title>Genetic determinants of endophytism in the Arabidopsis root mycobiome.</title>
        <authorList>
            <person name="Mesny F."/>
            <person name="Miyauchi S."/>
            <person name="Thiergart T."/>
            <person name="Pickel B."/>
            <person name="Atanasova L."/>
            <person name="Karlsson M."/>
            <person name="Huettel B."/>
            <person name="Barry K.W."/>
            <person name="Haridas S."/>
            <person name="Chen C."/>
            <person name="Bauer D."/>
            <person name="Andreopoulos W."/>
            <person name="Pangilinan J."/>
            <person name="LaButti K."/>
            <person name="Riley R."/>
            <person name="Lipzen A."/>
            <person name="Clum A."/>
            <person name="Drula E."/>
            <person name="Henrissat B."/>
            <person name="Kohler A."/>
            <person name="Grigoriev I.V."/>
            <person name="Martin F.M."/>
            <person name="Hacquard S."/>
        </authorList>
    </citation>
    <scope>NUCLEOTIDE SEQUENCE</scope>
    <source>
        <strain evidence="2">FSSC 5 MPI-SDFR-AT-0091</strain>
    </source>
</reference>
<protein>
    <submittedName>
        <fullName evidence="2">Uncharacterized protein</fullName>
    </submittedName>
</protein>
<feature type="compositionally biased region" description="Basic and acidic residues" evidence="1">
    <location>
        <begin position="38"/>
        <end position="48"/>
    </location>
</feature>
<proteinExistence type="predicted"/>
<dbReference type="EMBL" id="JAGTJS010000006">
    <property type="protein sequence ID" value="KAH7266278.1"/>
    <property type="molecule type" value="Genomic_DNA"/>
</dbReference>
<feature type="compositionally biased region" description="Polar residues" evidence="1">
    <location>
        <begin position="82"/>
        <end position="91"/>
    </location>
</feature>
<feature type="region of interest" description="Disordered" evidence="1">
    <location>
        <begin position="30"/>
        <end position="91"/>
    </location>
</feature>
<keyword evidence="3" id="KW-1185">Reference proteome</keyword>
<gene>
    <name evidence="2" type="ORF">B0J15DRAFT_243143</name>
</gene>
<evidence type="ECO:0000256" key="1">
    <source>
        <dbReference type="SAM" id="MobiDB-lite"/>
    </source>
</evidence>
<dbReference type="AlphaFoldDB" id="A0A9P9KLD0"/>
<sequence>MRKLPNVFSPRLIAIPYALSVIWLTLPLSAASSSPKQATRDGRGREQIRALLRSTNQDLPPPTPASDSNCKQGTIHRMDDAPNTQLEISPG</sequence>
<comment type="caution">
    <text evidence="2">The sequence shown here is derived from an EMBL/GenBank/DDBJ whole genome shotgun (WGS) entry which is preliminary data.</text>
</comment>